<sequence length="161" mass="17229">MEDGEIQQNQCQGSRKVSDNQVKAPTADLPSRSELSFLSSGNPDRPLHGGGFKMSPIISFNNSRDLERGPNVLGAQSLLAQLWTQILEPTIFLQPPTLAPSIPFSSSPAAPNFGLDDLNHPNGEDLVDIQTAAVDLDLEIADTIQVGACIGINLEGYNVGY</sequence>
<accession>A0ACB9IER2</accession>
<organism evidence="1 2">
    <name type="scientific">Smallanthus sonchifolius</name>
    <dbReference type="NCBI Taxonomy" id="185202"/>
    <lineage>
        <taxon>Eukaryota</taxon>
        <taxon>Viridiplantae</taxon>
        <taxon>Streptophyta</taxon>
        <taxon>Embryophyta</taxon>
        <taxon>Tracheophyta</taxon>
        <taxon>Spermatophyta</taxon>
        <taxon>Magnoliopsida</taxon>
        <taxon>eudicotyledons</taxon>
        <taxon>Gunneridae</taxon>
        <taxon>Pentapetalae</taxon>
        <taxon>asterids</taxon>
        <taxon>campanulids</taxon>
        <taxon>Asterales</taxon>
        <taxon>Asteraceae</taxon>
        <taxon>Asteroideae</taxon>
        <taxon>Heliantheae alliance</taxon>
        <taxon>Millerieae</taxon>
        <taxon>Smallanthus</taxon>
    </lineage>
</organism>
<reference evidence="2" key="1">
    <citation type="journal article" date="2022" name="Mol. Ecol. Resour.">
        <title>The genomes of chicory, endive, great burdock and yacon provide insights into Asteraceae palaeo-polyploidization history and plant inulin production.</title>
        <authorList>
            <person name="Fan W."/>
            <person name="Wang S."/>
            <person name="Wang H."/>
            <person name="Wang A."/>
            <person name="Jiang F."/>
            <person name="Liu H."/>
            <person name="Zhao H."/>
            <person name="Xu D."/>
            <person name="Zhang Y."/>
        </authorList>
    </citation>
    <scope>NUCLEOTIDE SEQUENCE [LARGE SCALE GENOMIC DNA]</scope>
    <source>
        <strain evidence="2">cv. Yunnan</strain>
    </source>
</reference>
<keyword evidence="2" id="KW-1185">Reference proteome</keyword>
<name>A0ACB9IER2_9ASTR</name>
<evidence type="ECO:0000313" key="2">
    <source>
        <dbReference type="Proteomes" id="UP001056120"/>
    </source>
</evidence>
<proteinExistence type="predicted"/>
<reference evidence="1 2" key="2">
    <citation type="journal article" date="2022" name="Mol. Ecol. Resour.">
        <title>The genomes of chicory, endive, great burdock and yacon provide insights into Asteraceae paleo-polyploidization history and plant inulin production.</title>
        <authorList>
            <person name="Fan W."/>
            <person name="Wang S."/>
            <person name="Wang H."/>
            <person name="Wang A."/>
            <person name="Jiang F."/>
            <person name="Liu H."/>
            <person name="Zhao H."/>
            <person name="Xu D."/>
            <person name="Zhang Y."/>
        </authorList>
    </citation>
    <scope>NUCLEOTIDE SEQUENCE [LARGE SCALE GENOMIC DNA]</scope>
    <source>
        <strain evidence="2">cv. Yunnan</strain>
        <tissue evidence="1">Leaves</tissue>
    </source>
</reference>
<gene>
    <name evidence="1" type="ORF">L1987_22652</name>
</gene>
<protein>
    <submittedName>
        <fullName evidence="1">Uncharacterized protein</fullName>
    </submittedName>
</protein>
<evidence type="ECO:0000313" key="1">
    <source>
        <dbReference type="EMBL" id="KAI3806738.1"/>
    </source>
</evidence>
<comment type="caution">
    <text evidence="1">The sequence shown here is derived from an EMBL/GenBank/DDBJ whole genome shotgun (WGS) entry which is preliminary data.</text>
</comment>
<dbReference type="Proteomes" id="UP001056120">
    <property type="component" value="Linkage Group LG08"/>
</dbReference>
<dbReference type="EMBL" id="CM042025">
    <property type="protein sequence ID" value="KAI3806738.1"/>
    <property type="molecule type" value="Genomic_DNA"/>
</dbReference>